<evidence type="ECO:0000256" key="1">
    <source>
        <dbReference type="SAM" id="MobiDB-lite"/>
    </source>
</evidence>
<keyword evidence="3" id="KW-1185">Reference proteome</keyword>
<evidence type="ECO:0000313" key="2">
    <source>
        <dbReference type="EMBL" id="CBX91271.1"/>
    </source>
</evidence>
<evidence type="ECO:0000313" key="3">
    <source>
        <dbReference type="Proteomes" id="UP000002668"/>
    </source>
</evidence>
<name>E4ZJ01_LEPMJ</name>
<dbReference type="AlphaFoldDB" id="E4ZJ01"/>
<dbReference type="InParanoid" id="E4ZJ01"/>
<feature type="compositionally biased region" description="Basic and acidic residues" evidence="1">
    <location>
        <begin position="38"/>
        <end position="50"/>
    </location>
</feature>
<feature type="compositionally biased region" description="Basic and acidic residues" evidence="1">
    <location>
        <begin position="20"/>
        <end position="30"/>
    </location>
</feature>
<protein>
    <submittedName>
        <fullName evidence="2">Predicted protein</fullName>
    </submittedName>
</protein>
<accession>E4ZJ01</accession>
<feature type="compositionally biased region" description="Pro residues" evidence="1">
    <location>
        <begin position="1"/>
        <end position="12"/>
    </location>
</feature>
<gene>
    <name evidence="2" type="ORF">LEMA_P067790.1</name>
</gene>
<dbReference type="Proteomes" id="UP000002668">
    <property type="component" value="Genome"/>
</dbReference>
<reference evidence="3" key="1">
    <citation type="journal article" date="2011" name="Nat. Commun.">
        <title>Effector diversification within compartments of the Leptosphaeria maculans genome affected by Repeat-Induced Point mutations.</title>
        <authorList>
            <person name="Rouxel T."/>
            <person name="Grandaubert J."/>
            <person name="Hane J.K."/>
            <person name="Hoede C."/>
            <person name="van de Wouw A.P."/>
            <person name="Couloux A."/>
            <person name="Dominguez V."/>
            <person name="Anthouard V."/>
            <person name="Bally P."/>
            <person name="Bourras S."/>
            <person name="Cozijnsen A.J."/>
            <person name="Ciuffetti L.M."/>
            <person name="Degrave A."/>
            <person name="Dilmaghani A."/>
            <person name="Duret L."/>
            <person name="Fudal I."/>
            <person name="Goodwin S.B."/>
            <person name="Gout L."/>
            <person name="Glaser N."/>
            <person name="Linglin J."/>
            <person name="Kema G.H.J."/>
            <person name="Lapalu N."/>
            <person name="Lawrence C.B."/>
            <person name="May K."/>
            <person name="Meyer M."/>
            <person name="Ollivier B."/>
            <person name="Poulain J."/>
            <person name="Schoch C.L."/>
            <person name="Simon A."/>
            <person name="Spatafora J.W."/>
            <person name="Stachowiak A."/>
            <person name="Turgeon B.G."/>
            <person name="Tyler B.M."/>
            <person name="Vincent D."/>
            <person name="Weissenbach J."/>
            <person name="Amselem J."/>
            <person name="Quesneville H."/>
            <person name="Oliver R.P."/>
            <person name="Wincker P."/>
            <person name="Balesdent M.-H."/>
            <person name="Howlett B.J."/>
        </authorList>
    </citation>
    <scope>NUCLEOTIDE SEQUENCE [LARGE SCALE GENOMIC DNA]</scope>
    <source>
        <strain evidence="3">JN3 / isolate v23.1.3 / race Av1-4-5-6-7-8</strain>
    </source>
</reference>
<dbReference type="EMBL" id="FP929072">
    <property type="protein sequence ID" value="CBX91271.1"/>
    <property type="molecule type" value="Genomic_DNA"/>
</dbReference>
<proteinExistence type="predicted"/>
<dbReference type="VEuPathDB" id="FungiDB:LEMA_P067790.1"/>
<dbReference type="HOGENOM" id="CLU_3125326_0_0_1"/>
<sequence>MPHSPIPIPFAIPFPSSRFPIRESIHKGTSREPTPPPRNHETRRGKEQEG</sequence>
<feature type="region of interest" description="Disordered" evidence="1">
    <location>
        <begin position="1"/>
        <end position="50"/>
    </location>
</feature>
<organism evidence="3">
    <name type="scientific">Leptosphaeria maculans (strain JN3 / isolate v23.1.3 / race Av1-4-5-6-7-8)</name>
    <name type="common">Blackleg fungus</name>
    <name type="synonym">Phoma lingam</name>
    <dbReference type="NCBI Taxonomy" id="985895"/>
    <lineage>
        <taxon>Eukaryota</taxon>
        <taxon>Fungi</taxon>
        <taxon>Dikarya</taxon>
        <taxon>Ascomycota</taxon>
        <taxon>Pezizomycotina</taxon>
        <taxon>Dothideomycetes</taxon>
        <taxon>Pleosporomycetidae</taxon>
        <taxon>Pleosporales</taxon>
        <taxon>Pleosporineae</taxon>
        <taxon>Leptosphaeriaceae</taxon>
        <taxon>Plenodomus</taxon>
        <taxon>Plenodomus lingam/Leptosphaeria maculans species complex</taxon>
    </lineage>
</organism>